<evidence type="ECO:0000313" key="1">
    <source>
        <dbReference type="EMBL" id="DAD74066.1"/>
    </source>
</evidence>
<sequence length="116" mass="12728">MKIITSYPETLDLKTAYALTRTPENQNMKDREGSTFGVKAYALYEDVNSKGNTQEVLALLTDEDETYSTVSPTFKQDFADCVDLAAQYGVEASALTIAVIGGESKNGRHYIGCKMV</sequence>
<organism evidence="1">
    <name type="scientific">Podoviridae sp. ctoyw14</name>
    <dbReference type="NCBI Taxonomy" id="2826578"/>
    <lineage>
        <taxon>Viruses</taxon>
        <taxon>Duplodnaviria</taxon>
        <taxon>Heunggongvirae</taxon>
        <taxon>Uroviricota</taxon>
        <taxon>Caudoviricetes</taxon>
    </lineage>
</organism>
<name>A0A8S5LVY7_9CAUD</name>
<reference evidence="1" key="1">
    <citation type="journal article" date="2021" name="Proc. Natl. Acad. Sci. U.S.A.">
        <title>A Catalog of Tens of Thousands of Viruses from Human Metagenomes Reveals Hidden Associations with Chronic Diseases.</title>
        <authorList>
            <person name="Tisza M.J."/>
            <person name="Buck C.B."/>
        </authorList>
    </citation>
    <scope>NUCLEOTIDE SEQUENCE</scope>
    <source>
        <strain evidence="1">Ctoyw14</strain>
    </source>
</reference>
<protein>
    <submittedName>
        <fullName evidence="1">SsDNA binding protein</fullName>
    </submittedName>
</protein>
<accession>A0A8S5LVY7</accession>
<proteinExistence type="predicted"/>
<dbReference type="EMBL" id="BK014751">
    <property type="protein sequence ID" value="DAD74066.1"/>
    <property type="molecule type" value="Genomic_DNA"/>
</dbReference>